<gene>
    <name evidence="3" type="ORF">S03H2_53335</name>
</gene>
<name>X1JTU9_9ZZZZ</name>
<dbReference type="Gene3D" id="3.40.50.2300">
    <property type="match status" value="1"/>
</dbReference>
<accession>X1JTU9</accession>
<dbReference type="AlphaFoldDB" id="X1JTU9"/>
<evidence type="ECO:0000256" key="1">
    <source>
        <dbReference type="ARBA" id="ARBA00022553"/>
    </source>
</evidence>
<keyword evidence="1" id="KW-0597">Phosphoprotein</keyword>
<reference evidence="3" key="1">
    <citation type="journal article" date="2014" name="Front. Microbiol.">
        <title>High frequency of phylogenetically diverse reductive dehalogenase-homologous genes in deep subseafloor sedimentary metagenomes.</title>
        <authorList>
            <person name="Kawai M."/>
            <person name="Futagami T."/>
            <person name="Toyoda A."/>
            <person name="Takaki Y."/>
            <person name="Nishi S."/>
            <person name="Hori S."/>
            <person name="Arai W."/>
            <person name="Tsubouchi T."/>
            <person name="Morono Y."/>
            <person name="Uchiyama I."/>
            <person name="Ito T."/>
            <person name="Fujiyama A."/>
            <person name="Inagaki F."/>
            <person name="Takami H."/>
        </authorList>
    </citation>
    <scope>NUCLEOTIDE SEQUENCE</scope>
    <source>
        <strain evidence="3">Expedition CK06-06</strain>
    </source>
</reference>
<dbReference type="GO" id="GO:0000160">
    <property type="term" value="P:phosphorelay signal transduction system"/>
    <property type="evidence" value="ECO:0007669"/>
    <property type="project" value="InterPro"/>
</dbReference>
<evidence type="ECO:0000313" key="3">
    <source>
        <dbReference type="EMBL" id="GAH73233.1"/>
    </source>
</evidence>
<feature type="domain" description="Response regulatory" evidence="2">
    <location>
        <begin position="1"/>
        <end position="114"/>
    </location>
</feature>
<organism evidence="3">
    <name type="scientific">marine sediment metagenome</name>
    <dbReference type="NCBI Taxonomy" id="412755"/>
    <lineage>
        <taxon>unclassified sequences</taxon>
        <taxon>metagenomes</taxon>
        <taxon>ecological metagenomes</taxon>
    </lineage>
</organism>
<comment type="caution">
    <text evidence="3">The sequence shown here is derived from an EMBL/GenBank/DDBJ whole genome shotgun (WGS) entry which is preliminary data.</text>
</comment>
<evidence type="ECO:0000259" key="2">
    <source>
        <dbReference type="PROSITE" id="PS50110"/>
    </source>
</evidence>
<dbReference type="InterPro" id="IPR001789">
    <property type="entry name" value="Sig_transdc_resp-reg_receiver"/>
</dbReference>
<protein>
    <recommendedName>
        <fullName evidence="2">Response regulatory domain-containing protein</fullName>
    </recommendedName>
</protein>
<dbReference type="InterPro" id="IPR011006">
    <property type="entry name" value="CheY-like_superfamily"/>
</dbReference>
<dbReference type="PANTHER" id="PTHR44591">
    <property type="entry name" value="STRESS RESPONSE REGULATOR PROTEIN 1"/>
    <property type="match status" value="1"/>
</dbReference>
<dbReference type="EMBL" id="BARU01033944">
    <property type="protein sequence ID" value="GAH73233.1"/>
    <property type="molecule type" value="Genomic_DNA"/>
</dbReference>
<proteinExistence type="predicted"/>
<dbReference type="SMART" id="SM00448">
    <property type="entry name" value="REC"/>
    <property type="match status" value="1"/>
</dbReference>
<dbReference type="SUPFAM" id="SSF52172">
    <property type="entry name" value="CheY-like"/>
    <property type="match status" value="1"/>
</dbReference>
<dbReference type="Pfam" id="PF00072">
    <property type="entry name" value="Response_reg"/>
    <property type="match status" value="1"/>
</dbReference>
<dbReference type="PROSITE" id="PS50110">
    <property type="entry name" value="RESPONSE_REGULATORY"/>
    <property type="match status" value="1"/>
</dbReference>
<dbReference type="InterPro" id="IPR050595">
    <property type="entry name" value="Bact_response_regulator"/>
</dbReference>
<dbReference type="PANTHER" id="PTHR44591:SF3">
    <property type="entry name" value="RESPONSE REGULATORY DOMAIN-CONTAINING PROTEIN"/>
    <property type="match status" value="1"/>
</dbReference>
<sequence>MLVADDEAPIANVVALKLRNASLDVLVALDGQEAYERAIAERPDFLITDLQMPGMSGLELCARLTAELGPIPTILLTAKGFELEPGATEGLPIRRVMTKPFSPRELLACVQEELGQLVDP</sequence>